<dbReference type="OMA" id="CVLCSYE"/>
<dbReference type="Pfam" id="PF08808">
    <property type="entry name" value="RES"/>
    <property type="match status" value="1"/>
</dbReference>
<reference evidence="2" key="1">
    <citation type="journal article" date="2013" name="Genome Biol.">
        <title>Comparative genomics of the core and accessory genomes of 48 Sinorhizobium strains comprising five genospecies.</title>
        <authorList>
            <person name="Sugawara M."/>
            <person name="Epstein B."/>
            <person name="Badgley B.D."/>
            <person name="Unno T."/>
            <person name="Xu L."/>
            <person name="Reese J."/>
            <person name="Gyaneshwar P."/>
            <person name="Denny R."/>
            <person name="Mudge J."/>
            <person name="Bharti A.K."/>
            <person name="Farmer A.D."/>
            <person name="May G.D."/>
            <person name="Woodward J.E."/>
            <person name="Medigue C."/>
            <person name="Vallenet D."/>
            <person name="Lajus A."/>
            <person name="Rouy Z."/>
            <person name="Martinez-Vaz B."/>
            <person name="Tiffin P."/>
            <person name="Young N.D."/>
            <person name="Sadowsky M.J."/>
        </authorList>
    </citation>
    <scope>NUCLEOTIDE SEQUENCE</scope>
    <source>
        <strain evidence="2">M1</strain>
    </source>
</reference>
<dbReference type="InterPro" id="IPR014914">
    <property type="entry name" value="RES_dom"/>
</dbReference>
<comment type="caution">
    <text evidence="2">The sequence shown here is derived from an EMBL/GenBank/DDBJ whole genome shotgun (WGS) entry which is preliminary data.</text>
</comment>
<sequence length="178" mass="19541">MRFTGTCYRAHDPRWAFKPTSGDGAAMKGARFNPRGVKTLYLALSIMTAIKEANQGFAHRIDPCVLCSYDVDCEGIADLTTEKGRAEYRVSQEEMACSWAGALAEGRRPASWAIYDRLHASGVRVGHGIAGILVPSFAPGTEAGDRDLVLWKWGPDLPHRVDVHDPSGRLPKDQLSWS</sequence>
<dbReference type="RefSeq" id="WP_011969986.1">
    <property type="nucleotide sequence ID" value="NZ_CP104149.1"/>
</dbReference>
<proteinExistence type="predicted"/>
<accession>A0A6G1WTB0</accession>
<dbReference type="AlphaFoldDB" id="A0A6G1WTB0"/>
<organism evidence="2">
    <name type="scientific">Sinorhizobium medicae</name>
    <dbReference type="NCBI Taxonomy" id="110321"/>
    <lineage>
        <taxon>Bacteria</taxon>
        <taxon>Pseudomonadati</taxon>
        <taxon>Pseudomonadota</taxon>
        <taxon>Alphaproteobacteria</taxon>
        <taxon>Hyphomicrobiales</taxon>
        <taxon>Rhizobiaceae</taxon>
        <taxon>Sinorhizobium/Ensifer group</taxon>
        <taxon>Sinorhizobium</taxon>
    </lineage>
</organism>
<feature type="domain" description="RES" evidence="1">
    <location>
        <begin position="6"/>
        <end position="172"/>
    </location>
</feature>
<protein>
    <submittedName>
        <fullName evidence="2">RES domain-containing protein</fullName>
    </submittedName>
</protein>
<evidence type="ECO:0000259" key="1">
    <source>
        <dbReference type="Pfam" id="PF08808"/>
    </source>
</evidence>
<name>A0A6G1WTB0_9HYPH</name>
<gene>
    <name evidence="2" type="ORF">GHJ91_28860</name>
</gene>
<evidence type="ECO:0000313" key="2">
    <source>
        <dbReference type="EMBL" id="MQW72988.1"/>
    </source>
</evidence>
<dbReference type="EMBL" id="WISB01000184">
    <property type="protein sequence ID" value="MQW72988.1"/>
    <property type="molecule type" value="Genomic_DNA"/>
</dbReference>